<comment type="caution">
    <text evidence="1">The sequence shown here is derived from an EMBL/GenBank/DDBJ whole genome shotgun (WGS) entry which is preliminary data.</text>
</comment>
<evidence type="ECO:0000313" key="1">
    <source>
        <dbReference type="EMBL" id="KAK7050719.1"/>
    </source>
</evidence>
<gene>
    <name evidence="1" type="ORF">R3P38DRAFT_3174196</name>
</gene>
<proteinExistence type="predicted"/>
<organism evidence="1 2">
    <name type="scientific">Favolaschia claudopus</name>
    <dbReference type="NCBI Taxonomy" id="2862362"/>
    <lineage>
        <taxon>Eukaryota</taxon>
        <taxon>Fungi</taxon>
        <taxon>Dikarya</taxon>
        <taxon>Basidiomycota</taxon>
        <taxon>Agaricomycotina</taxon>
        <taxon>Agaricomycetes</taxon>
        <taxon>Agaricomycetidae</taxon>
        <taxon>Agaricales</taxon>
        <taxon>Marasmiineae</taxon>
        <taxon>Mycenaceae</taxon>
        <taxon>Favolaschia</taxon>
    </lineage>
</organism>
<dbReference type="AlphaFoldDB" id="A0AAW0DDR4"/>
<name>A0AAW0DDR4_9AGAR</name>
<protein>
    <submittedName>
        <fullName evidence="1">Uncharacterized protein</fullName>
    </submittedName>
</protein>
<dbReference type="EMBL" id="JAWWNJ010000008">
    <property type="protein sequence ID" value="KAK7050719.1"/>
    <property type="molecule type" value="Genomic_DNA"/>
</dbReference>
<accession>A0AAW0DDR4</accession>
<evidence type="ECO:0000313" key="2">
    <source>
        <dbReference type="Proteomes" id="UP001362999"/>
    </source>
</evidence>
<dbReference type="Proteomes" id="UP001362999">
    <property type="component" value="Unassembled WGS sequence"/>
</dbReference>
<keyword evidence="2" id="KW-1185">Reference proteome</keyword>
<reference evidence="1 2" key="1">
    <citation type="journal article" date="2024" name="J Genomics">
        <title>Draft genome sequencing and assembly of Favolaschia claudopus CIRM-BRFM 2984 isolated from oak limbs.</title>
        <authorList>
            <person name="Navarro D."/>
            <person name="Drula E."/>
            <person name="Chaduli D."/>
            <person name="Cazenave R."/>
            <person name="Ahrendt S."/>
            <person name="Wang J."/>
            <person name="Lipzen A."/>
            <person name="Daum C."/>
            <person name="Barry K."/>
            <person name="Grigoriev I.V."/>
            <person name="Favel A."/>
            <person name="Rosso M.N."/>
            <person name="Martin F."/>
        </authorList>
    </citation>
    <scope>NUCLEOTIDE SEQUENCE [LARGE SCALE GENOMIC DNA]</scope>
    <source>
        <strain evidence="1 2">CIRM-BRFM 2984</strain>
    </source>
</reference>
<sequence length="100" mass="11141">MVVPYPGSSPVWDLGHLGVVKMAIEDTVNYPLNRTDADSRWSSMLPKGGGIVHVGPNKLPYMLSIFHQLKCLDVIRRFHVATVEGDPNALQDLARHCLNY</sequence>